<gene>
    <name evidence="10" type="ORF">OXX778_LOCUS1545</name>
</gene>
<dbReference type="PROSITE" id="PS50088">
    <property type="entry name" value="ANK_REPEAT"/>
    <property type="match status" value="7"/>
</dbReference>
<feature type="transmembrane region" description="Helical" evidence="9">
    <location>
        <begin position="801"/>
        <end position="823"/>
    </location>
</feature>
<dbReference type="GO" id="GO:0022857">
    <property type="term" value="F:transmembrane transporter activity"/>
    <property type="evidence" value="ECO:0007669"/>
    <property type="project" value="TreeGrafter"/>
</dbReference>
<dbReference type="Proteomes" id="UP000663879">
    <property type="component" value="Unassembled WGS sequence"/>
</dbReference>
<proteinExistence type="predicted"/>
<evidence type="ECO:0000256" key="3">
    <source>
        <dbReference type="ARBA" id="ARBA00022737"/>
    </source>
</evidence>
<sequence>MKYNESEKDLLYDCGEKLDNLTLNYETSETCQLTNETCKKSKLDKRVKKYSTLKRKEKSKSPSPQSFSLASLSSAAIAKVKDSCLIEEGPFYIHKIAQSEKLDEFRRLYNEDPRRLLLKDNAKNWLPIHYAAFKSKLKILDFIIEKCKPSIINAQDLNGNTPLHIAIERGSKECVTYLLNKNADTTIKNKNSYAPIHQCVISNQPEILDILLTHQKNKINIHLGGENGSTALHTCAYHDNIECAKVLIKHKSNICQTCNNGFFPIHVAAQRCSNKVLELLIGEGNKMGCSKLKMLSFVDGDNNKPLHAAVQFGNLGAVKLCLENGANIDEIIEVDKSTPVHLACSQGSLDILKLMAEKQPDMFSEVIHSNDSLEMTPLHKAAMFDHIDIAGYLLDKGAFIDALDKEKRSPLLLAASRNCVNMACFLISKGSNFRIKDSRLRNLIHLIIDQESFSKNNDSFDNQTVQCKKSSMKALEKILCEISKHKNFTDLFNDQDVNGCTCIHYASKFGHVNCLKLLISYGANINIKNKDKQSPLHFSAKYGRISSCLEILCCDSYKNNINEKDITGMTPLHWAARYGHTKVVELLIQKGALIYKSYGSGNNPFHESALNGFTDCMKIIHNVDPYVLNSINKDGNTALHLACQEGHPNVIQFLLDLGIEFKYNKEGLSFIDLAINYKQQGSLMAIISHDRWEEALNLKSNEYKTPFVGIIQLSSEVTQAVMERCVTKKYLDDSSEKKYSIRYNFKYLNWSDVKVDKDGRFLFSPMEPLVTMVKYGRTDCLSHPLCETLLQRKWSKYGLPLYGLTTLLYLIFLTILTTIIIIIPKCNHEDPINDYVLIDVDLNFTDCDFFPKENIYSYGANSTPLISIYRSIVMMMGETDGLNSFIIPFTNNKLIFGKMSLFFLALFIFLIQILLTNLLIGLAVGDIESVQRDAKLKREAMQVQLHAELEKKMPRKLFERVNEMEYIIVYGDKSNRYNLLKNIFSKIRFGQNSPILKKTDNDSNQIIYLELLRHKEKFKTMKMTLDRQTELLKLILRRMRIKTEESEDRCFDDQEDIDEASSFETQSSKMTNDQIKNNPKFFKYAQEFKKNKFKRSDEIDDSF</sequence>
<dbReference type="PANTHER" id="PTHR47143:SF1">
    <property type="entry name" value="ION_TRANS DOMAIN-CONTAINING PROTEIN"/>
    <property type="match status" value="1"/>
</dbReference>
<evidence type="ECO:0000256" key="9">
    <source>
        <dbReference type="SAM" id="Phobius"/>
    </source>
</evidence>
<evidence type="ECO:0000256" key="4">
    <source>
        <dbReference type="ARBA" id="ARBA00023043"/>
    </source>
</evidence>
<dbReference type="PRINTS" id="PR01415">
    <property type="entry name" value="ANKYRIN"/>
</dbReference>
<dbReference type="InterPro" id="IPR002110">
    <property type="entry name" value="Ankyrin_rpt"/>
</dbReference>
<dbReference type="PANTHER" id="PTHR47143">
    <property type="entry name" value="TRANSIENT RECEPTOR POTENTIAL CATION CHANNEL PROTEIN PAINLESS"/>
    <property type="match status" value="1"/>
</dbReference>
<keyword evidence="11" id="KW-1185">Reference proteome</keyword>
<keyword evidence="4 8" id="KW-0040">ANK repeat</keyword>
<keyword evidence="5" id="KW-0406">Ion transport</keyword>
<comment type="caution">
    <text evidence="10">The sequence shown here is derived from an EMBL/GenBank/DDBJ whole genome shotgun (WGS) entry which is preliminary data.</text>
</comment>
<feature type="repeat" description="ANK" evidence="8">
    <location>
        <begin position="498"/>
        <end position="530"/>
    </location>
</feature>
<dbReference type="OrthoDB" id="1661883at2759"/>
<evidence type="ECO:0000256" key="8">
    <source>
        <dbReference type="PROSITE-ProRule" id="PRU00023"/>
    </source>
</evidence>
<feature type="repeat" description="ANK" evidence="8">
    <location>
        <begin position="301"/>
        <end position="333"/>
    </location>
</feature>
<keyword evidence="6" id="KW-0325">Glycoprotein</keyword>
<dbReference type="AlphaFoldDB" id="A0A813M9W5"/>
<dbReference type="InterPro" id="IPR052076">
    <property type="entry name" value="TRP_cation_channel"/>
</dbReference>
<keyword evidence="9" id="KW-1133">Transmembrane helix</keyword>
<keyword evidence="7" id="KW-0407">Ion channel</keyword>
<evidence type="ECO:0000313" key="10">
    <source>
        <dbReference type="EMBL" id="CAF0715061.1"/>
    </source>
</evidence>
<evidence type="ECO:0000256" key="1">
    <source>
        <dbReference type="ARBA" id="ARBA00022448"/>
    </source>
</evidence>
<dbReference type="Pfam" id="PF13637">
    <property type="entry name" value="Ank_4"/>
    <property type="match status" value="1"/>
</dbReference>
<feature type="repeat" description="ANK" evidence="8">
    <location>
        <begin position="373"/>
        <end position="405"/>
    </location>
</feature>
<keyword evidence="3" id="KW-0677">Repeat</keyword>
<feature type="repeat" description="ANK" evidence="8">
    <location>
        <begin position="567"/>
        <end position="592"/>
    </location>
</feature>
<dbReference type="Gene3D" id="1.25.40.20">
    <property type="entry name" value="Ankyrin repeat-containing domain"/>
    <property type="match status" value="4"/>
</dbReference>
<feature type="repeat" description="ANK" evidence="8">
    <location>
        <begin position="634"/>
        <end position="666"/>
    </location>
</feature>
<dbReference type="GO" id="GO:1902495">
    <property type="term" value="C:transmembrane transporter complex"/>
    <property type="evidence" value="ECO:0007669"/>
    <property type="project" value="TreeGrafter"/>
</dbReference>
<dbReference type="SUPFAM" id="SSF48403">
    <property type="entry name" value="Ankyrin repeat"/>
    <property type="match status" value="2"/>
</dbReference>
<feature type="repeat" description="ANK" evidence="8">
    <location>
        <begin position="406"/>
        <end position="438"/>
    </location>
</feature>
<evidence type="ECO:0008006" key="12">
    <source>
        <dbReference type="Google" id="ProtNLM"/>
    </source>
</evidence>
<protein>
    <recommendedName>
        <fullName evidence="12">Transient receptor potential cation channel subfamily A member 1</fullName>
    </recommendedName>
</protein>
<evidence type="ECO:0000313" key="11">
    <source>
        <dbReference type="Proteomes" id="UP000663879"/>
    </source>
</evidence>
<name>A0A813M9W5_9BILA</name>
<accession>A0A813M9W5</accession>
<dbReference type="SMART" id="SM00248">
    <property type="entry name" value="ANK"/>
    <property type="match status" value="14"/>
</dbReference>
<keyword evidence="9" id="KW-0472">Membrane</keyword>
<keyword evidence="9" id="KW-0812">Transmembrane</keyword>
<dbReference type="InterPro" id="IPR036770">
    <property type="entry name" value="Ankyrin_rpt-contain_sf"/>
</dbReference>
<dbReference type="Pfam" id="PF00023">
    <property type="entry name" value="Ank"/>
    <property type="match status" value="1"/>
</dbReference>
<dbReference type="Pfam" id="PF12796">
    <property type="entry name" value="Ank_2"/>
    <property type="match status" value="5"/>
</dbReference>
<keyword evidence="1" id="KW-0813">Transport</keyword>
<evidence type="ECO:0000256" key="7">
    <source>
        <dbReference type="ARBA" id="ARBA00023303"/>
    </source>
</evidence>
<organism evidence="10 11">
    <name type="scientific">Brachionus calyciflorus</name>
    <dbReference type="NCBI Taxonomy" id="104777"/>
    <lineage>
        <taxon>Eukaryota</taxon>
        <taxon>Metazoa</taxon>
        <taxon>Spiralia</taxon>
        <taxon>Gnathifera</taxon>
        <taxon>Rotifera</taxon>
        <taxon>Eurotatoria</taxon>
        <taxon>Monogononta</taxon>
        <taxon>Pseudotrocha</taxon>
        <taxon>Ploima</taxon>
        <taxon>Brachionidae</taxon>
        <taxon>Brachionus</taxon>
    </lineage>
</organism>
<dbReference type="PROSITE" id="PS50297">
    <property type="entry name" value="ANK_REP_REGION"/>
    <property type="match status" value="6"/>
</dbReference>
<dbReference type="EMBL" id="CAJNOC010000101">
    <property type="protein sequence ID" value="CAF0715061.1"/>
    <property type="molecule type" value="Genomic_DNA"/>
</dbReference>
<feature type="transmembrane region" description="Helical" evidence="9">
    <location>
        <begin position="901"/>
        <end position="924"/>
    </location>
</feature>
<evidence type="ECO:0000256" key="2">
    <source>
        <dbReference type="ARBA" id="ARBA00022606"/>
    </source>
</evidence>
<reference evidence="10" key="1">
    <citation type="submission" date="2021-02" db="EMBL/GenBank/DDBJ databases">
        <authorList>
            <person name="Nowell W R."/>
        </authorList>
    </citation>
    <scope>NUCLEOTIDE SEQUENCE</scope>
    <source>
        <strain evidence="10">Ploen Becks lab</strain>
    </source>
</reference>
<dbReference type="GO" id="GO:0034220">
    <property type="term" value="P:monoatomic ion transmembrane transport"/>
    <property type="evidence" value="ECO:0007669"/>
    <property type="project" value="UniProtKB-KW"/>
</dbReference>
<evidence type="ECO:0000256" key="6">
    <source>
        <dbReference type="ARBA" id="ARBA00023180"/>
    </source>
</evidence>
<keyword evidence="2" id="KW-0716">Sensory transduction</keyword>
<feature type="repeat" description="ANK" evidence="8">
    <location>
        <begin position="158"/>
        <end position="190"/>
    </location>
</feature>
<evidence type="ECO:0000256" key="5">
    <source>
        <dbReference type="ARBA" id="ARBA00023065"/>
    </source>
</evidence>